<dbReference type="RefSeq" id="WP_003463554.1">
    <property type="nucleotide sequence ID" value="NZ_APML01000006.1"/>
</dbReference>
<evidence type="ECO:0000313" key="1">
    <source>
        <dbReference type="EMBL" id="ENH98082.1"/>
    </source>
</evidence>
<proteinExistence type="predicted"/>
<dbReference type="AlphaFoldDB" id="N4WPR2"/>
<dbReference type="EMBL" id="APML01000006">
    <property type="protein sequence ID" value="ENH98082.1"/>
    <property type="molecule type" value="Genomic_DNA"/>
</dbReference>
<reference evidence="1 2" key="1">
    <citation type="submission" date="2013-03" db="EMBL/GenBank/DDBJ databases">
        <title>Draft genome sequence of Gracibacillus halophilus YIM-C55.5, a moderately halophilic and thermophilic organism from the Xiaochaidamu salt lake.</title>
        <authorList>
            <person name="Sugumar T."/>
            <person name="Polireddy D.R."/>
            <person name="Antony A."/>
            <person name="Madhava Y.R."/>
            <person name="Sivakumar N."/>
        </authorList>
    </citation>
    <scope>NUCLEOTIDE SEQUENCE [LARGE SCALE GENOMIC DNA]</scope>
    <source>
        <strain evidence="1 2">YIM-C55.5</strain>
    </source>
</reference>
<dbReference type="STRING" id="1308866.J416_01919"/>
<dbReference type="OrthoDB" id="7335480at2"/>
<dbReference type="eggNOG" id="COG1073">
    <property type="taxonomic scope" value="Bacteria"/>
</dbReference>
<accession>N4WPR2</accession>
<name>N4WPR2_9BACI</name>
<dbReference type="InterPro" id="IPR029058">
    <property type="entry name" value="AB_hydrolase_fold"/>
</dbReference>
<comment type="caution">
    <text evidence="1">The sequence shown here is derived from an EMBL/GenBank/DDBJ whole genome shotgun (WGS) entry which is preliminary data.</text>
</comment>
<sequence length="276" mass="31656">MLGFKEVSTKFRKLKKGQLEFLDEPFILSVEKKGVNFEFLIRVNKSSDKAIALGSGAYDATSDLNPPIFQRHKWMKHFGENLIYYNDPTLYAGQINIGWGFGDKKRHYLSEIAEIIDILLSLMGIDRKKTLFYGSSAAGYMSLMLGGFLQGSSVLVNNPQTIVWNYYDRHVNSMFKATLPKLTREQIIERYPKRLNVAEFYKDIEYVPPIRYLQNLSSTRDVDKHMNPFFSGIAGLEDRVYSQAIDLVLYANAELGHSPLSAKDSLYYINKTLDEM</sequence>
<keyword evidence="2" id="KW-1185">Reference proteome</keyword>
<evidence type="ECO:0000313" key="2">
    <source>
        <dbReference type="Proteomes" id="UP000012283"/>
    </source>
</evidence>
<protein>
    <submittedName>
        <fullName evidence="1">Uncharacterized protein</fullName>
    </submittedName>
</protein>
<dbReference type="PATRIC" id="fig|1308866.3.peg.389"/>
<gene>
    <name evidence="1" type="ORF">J416_01919</name>
</gene>
<organism evidence="1 2">
    <name type="scientific">Gracilibacillus halophilus YIM-C55.5</name>
    <dbReference type="NCBI Taxonomy" id="1308866"/>
    <lineage>
        <taxon>Bacteria</taxon>
        <taxon>Bacillati</taxon>
        <taxon>Bacillota</taxon>
        <taxon>Bacilli</taxon>
        <taxon>Bacillales</taxon>
        <taxon>Bacillaceae</taxon>
        <taxon>Gracilibacillus</taxon>
    </lineage>
</organism>
<dbReference type="Proteomes" id="UP000012283">
    <property type="component" value="Unassembled WGS sequence"/>
</dbReference>
<dbReference type="SUPFAM" id="SSF53474">
    <property type="entry name" value="alpha/beta-Hydrolases"/>
    <property type="match status" value="1"/>
</dbReference>